<evidence type="ECO:0000313" key="2">
    <source>
        <dbReference type="EMBL" id="EGW34996.1"/>
    </source>
</evidence>
<accession>G3AFK7</accession>
<dbReference type="OMA" id="YIIHCPT"/>
<dbReference type="InterPro" id="IPR028071">
    <property type="entry name" value="Macro-like_dom"/>
</dbReference>
<dbReference type="InParanoid" id="G3AFK7"/>
<dbReference type="GeneID" id="18871777"/>
<dbReference type="STRING" id="619300.G3AFK7"/>
<dbReference type="OrthoDB" id="6082470at2759"/>
<dbReference type="Proteomes" id="UP000000709">
    <property type="component" value="Unassembled WGS sequence"/>
</dbReference>
<dbReference type="AlphaFoldDB" id="G3AFK7"/>
<dbReference type="Pfam" id="PF14519">
    <property type="entry name" value="Macro_2"/>
    <property type="match status" value="1"/>
</dbReference>
<dbReference type="KEGG" id="spaa:SPAPADRAFT_53359"/>
<keyword evidence="3" id="KW-1185">Reference proteome</keyword>
<dbReference type="Gene3D" id="3.40.220.10">
    <property type="entry name" value="Leucine Aminopeptidase, subunit E, domain 1"/>
    <property type="match status" value="1"/>
</dbReference>
<proteinExistence type="predicted"/>
<feature type="domain" description="Macro-like" evidence="1">
    <location>
        <begin position="56"/>
        <end position="252"/>
    </location>
</feature>
<evidence type="ECO:0000259" key="1">
    <source>
        <dbReference type="Pfam" id="PF14519"/>
    </source>
</evidence>
<organism evidence="3">
    <name type="scientific">Spathaspora passalidarum (strain NRRL Y-27907 / 11-Y1)</name>
    <dbReference type="NCBI Taxonomy" id="619300"/>
    <lineage>
        <taxon>Eukaryota</taxon>
        <taxon>Fungi</taxon>
        <taxon>Dikarya</taxon>
        <taxon>Ascomycota</taxon>
        <taxon>Saccharomycotina</taxon>
        <taxon>Pichiomycetes</taxon>
        <taxon>Debaryomycetaceae</taxon>
        <taxon>Spathaspora</taxon>
    </lineage>
</organism>
<dbReference type="FunCoup" id="G3AFK7">
    <property type="interactions" value="4"/>
</dbReference>
<dbReference type="RefSeq" id="XP_007372408.1">
    <property type="nucleotide sequence ID" value="XM_007372346.1"/>
</dbReference>
<name>G3AFK7_SPAPN</name>
<gene>
    <name evidence="2" type="ORF">SPAPADRAFT_53359</name>
</gene>
<dbReference type="HOGENOM" id="CLU_058081_0_0_1"/>
<reference evidence="2 3" key="1">
    <citation type="journal article" date="2011" name="Proc. Natl. Acad. Sci. U.S.A.">
        <title>Comparative genomics of xylose-fermenting fungi for enhanced biofuel production.</title>
        <authorList>
            <person name="Wohlbach D.J."/>
            <person name="Kuo A."/>
            <person name="Sato T.K."/>
            <person name="Potts K.M."/>
            <person name="Salamov A.A."/>
            <person name="LaButti K.M."/>
            <person name="Sun H."/>
            <person name="Clum A."/>
            <person name="Pangilinan J.L."/>
            <person name="Lindquist E.A."/>
            <person name="Lucas S."/>
            <person name="Lapidus A."/>
            <person name="Jin M."/>
            <person name="Gunawan C."/>
            <person name="Balan V."/>
            <person name="Dale B.E."/>
            <person name="Jeffries T.W."/>
            <person name="Zinkel R."/>
            <person name="Barry K.W."/>
            <person name="Grigoriev I.V."/>
            <person name="Gasch A.P."/>
        </authorList>
    </citation>
    <scope>NUCLEOTIDE SEQUENCE [LARGE SCALE GENOMIC DNA]</scope>
    <source>
        <strain evidence="3">NRRL Y-27907 / 11-Y1</strain>
    </source>
</reference>
<dbReference type="InterPro" id="IPR043472">
    <property type="entry name" value="Macro_dom-like"/>
</dbReference>
<dbReference type="eggNOG" id="ENOG502SAAY">
    <property type="taxonomic scope" value="Eukaryota"/>
</dbReference>
<dbReference type="SUPFAM" id="SSF52949">
    <property type="entry name" value="Macro domain-like"/>
    <property type="match status" value="1"/>
</dbReference>
<sequence length="285" mass="33562">MKIILIDSNPIIVKCWKLHYSHIVKYISRHNLQLIYPHDYQFHNLTIEDMIKSQTFTGTTSVVTPTNSLCYMGGGFDLYLLKGMLLGTNITSYKHIENILQHHQMTKHHGYLSPNTIYKIDLVKVFENQYDYKSSTIYQNWNLVEMAQLPTMVVPEMIHRMTHIFDGLWNLLHEYHGDATDIDNLVIPGIGTGYGHLDEYESTKLMIFTFFIYNLKLDSTRLDQLRKSCLILFFFNKDYHHLRNTSDIEEIENCIVTGYGKEKRKNLKEDTIMEFEELFKCVKID</sequence>
<dbReference type="EMBL" id="GL996499">
    <property type="protein sequence ID" value="EGW34996.1"/>
    <property type="molecule type" value="Genomic_DNA"/>
</dbReference>
<protein>
    <recommendedName>
        <fullName evidence="1">Macro-like domain-containing protein</fullName>
    </recommendedName>
</protein>
<evidence type="ECO:0000313" key="3">
    <source>
        <dbReference type="Proteomes" id="UP000000709"/>
    </source>
</evidence>